<proteinExistence type="predicted"/>
<evidence type="ECO:0000313" key="1">
    <source>
        <dbReference type="Proteomes" id="UP000050741"/>
    </source>
</evidence>
<keyword evidence="1" id="KW-1185">Reference proteome</keyword>
<accession>A0A183BRD4</accession>
<evidence type="ECO:0000313" key="2">
    <source>
        <dbReference type="WBParaSite" id="GPLIN_000317000"/>
    </source>
</evidence>
<dbReference type="WBParaSite" id="GPLIN_000317000">
    <property type="protein sequence ID" value="GPLIN_000317000"/>
    <property type="gene ID" value="GPLIN_000317000"/>
</dbReference>
<organism evidence="1 2">
    <name type="scientific">Globodera pallida</name>
    <name type="common">Potato cyst nematode worm</name>
    <name type="synonym">Heterodera pallida</name>
    <dbReference type="NCBI Taxonomy" id="36090"/>
    <lineage>
        <taxon>Eukaryota</taxon>
        <taxon>Metazoa</taxon>
        <taxon>Ecdysozoa</taxon>
        <taxon>Nematoda</taxon>
        <taxon>Chromadorea</taxon>
        <taxon>Rhabditida</taxon>
        <taxon>Tylenchina</taxon>
        <taxon>Tylenchomorpha</taxon>
        <taxon>Tylenchoidea</taxon>
        <taxon>Heteroderidae</taxon>
        <taxon>Heteroderinae</taxon>
        <taxon>Globodera</taxon>
    </lineage>
</organism>
<name>A0A183BRD4_GLOPA</name>
<sequence>MDSILATDWLHNAYSEQKNPAGDASEKDNKEDQISWLKIIDEVEEKSGKTCEMEGTSKKVKNEQQRNEKIVPLLDYLCQHYKCTTKELHVLLQQLDPMRCVDIWA</sequence>
<dbReference type="Proteomes" id="UP000050741">
    <property type="component" value="Unassembled WGS sequence"/>
</dbReference>
<protein>
    <submittedName>
        <fullName evidence="2">UCH domain-containing protein</fullName>
    </submittedName>
</protein>
<reference evidence="2" key="2">
    <citation type="submission" date="2016-06" db="UniProtKB">
        <authorList>
            <consortium name="WormBaseParasite"/>
        </authorList>
    </citation>
    <scope>IDENTIFICATION</scope>
</reference>
<reference evidence="1" key="1">
    <citation type="submission" date="2014-05" db="EMBL/GenBank/DDBJ databases">
        <title>The genome and life-stage specific transcriptomes of Globodera pallida elucidate key aspects of plant parasitism by a cyst nematode.</title>
        <authorList>
            <person name="Cotton J.A."/>
            <person name="Lilley C.J."/>
            <person name="Jones L.M."/>
            <person name="Kikuchi T."/>
            <person name="Reid A.J."/>
            <person name="Thorpe P."/>
            <person name="Tsai I.J."/>
            <person name="Beasley H."/>
            <person name="Blok V."/>
            <person name="Cock P.J.A."/>
            <person name="Van den Akker S.E."/>
            <person name="Holroyd N."/>
            <person name="Hunt M."/>
            <person name="Mantelin S."/>
            <person name="Naghra H."/>
            <person name="Pain A."/>
            <person name="Palomares-Rius J.E."/>
            <person name="Zarowiecki M."/>
            <person name="Berriman M."/>
            <person name="Jones J.T."/>
            <person name="Urwin P.E."/>
        </authorList>
    </citation>
    <scope>NUCLEOTIDE SEQUENCE [LARGE SCALE GENOMIC DNA]</scope>
    <source>
        <strain evidence="1">Lindley</strain>
    </source>
</reference>
<dbReference type="AlphaFoldDB" id="A0A183BRD4"/>